<evidence type="ECO:0000313" key="3">
    <source>
        <dbReference type="Proteomes" id="UP000515317"/>
    </source>
</evidence>
<gene>
    <name evidence="2" type="ORF">IZ6_20330</name>
</gene>
<organism evidence="2 3">
    <name type="scientific">Terrihabitans soli</name>
    <dbReference type="NCBI Taxonomy" id="708113"/>
    <lineage>
        <taxon>Bacteria</taxon>
        <taxon>Pseudomonadati</taxon>
        <taxon>Pseudomonadota</taxon>
        <taxon>Alphaproteobacteria</taxon>
        <taxon>Hyphomicrobiales</taxon>
        <taxon>Terrihabitans</taxon>
    </lineage>
</organism>
<dbReference type="AlphaFoldDB" id="A0A6S6QXK7"/>
<dbReference type="Gene3D" id="2.60.260.40">
    <property type="entry name" value="q5lls5 like domains"/>
    <property type="match status" value="1"/>
</dbReference>
<accession>A0A6S6QXK7</accession>
<dbReference type="InterPro" id="IPR019401">
    <property type="entry name" value="Znf_CHCC"/>
</dbReference>
<dbReference type="EMBL" id="AP023361">
    <property type="protein sequence ID" value="BCJ91298.1"/>
    <property type="molecule type" value="Genomic_DNA"/>
</dbReference>
<reference evidence="2 3" key="1">
    <citation type="submission" date="2020-08" db="EMBL/GenBank/DDBJ databases">
        <title>Genome sequence of Rhizobiales bacterium strain IZ6.</title>
        <authorList>
            <person name="Nakai R."/>
            <person name="Naganuma T."/>
        </authorList>
    </citation>
    <scope>NUCLEOTIDE SEQUENCE [LARGE SCALE GENOMIC DNA]</scope>
    <source>
        <strain evidence="2 3">IZ6</strain>
    </source>
</reference>
<evidence type="ECO:0000313" key="2">
    <source>
        <dbReference type="EMBL" id="BCJ91298.1"/>
    </source>
</evidence>
<proteinExistence type="predicted"/>
<feature type="domain" description="Zinc finger CHCC-type" evidence="1">
    <location>
        <begin position="23"/>
        <end position="58"/>
    </location>
</feature>
<name>A0A6S6QXK7_9HYPH</name>
<keyword evidence="3" id="KW-1185">Reference proteome</keyword>
<dbReference type="Proteomes" id="UP000515317">
    <property type="component" value="Chromosome"/>
</dbReference>
<sequence length="84" mass="9388">MADTRTPHFHNTEGHRAITIGVHEFMCIGARPPYDHPHVFLDMGDDHEIVCPYCSTLYRYSDKLSAGATEPPDALWHADPAVAL</sequence>
<dbReference type="KEGG" id="tso:IZ6_20330"/>
<evidence type="ECO:0000259" key="1">
    <source>
        <dbReference type="Pfam" id="PF10276"/>
    </source>
</evidence>
<dbReference type="RefSeq" id="WP_222874954.1">
    <property type="nucleotide sequence ID" value="NZ_AP023361.1"/>
</dbReference>
<dbReference type="Pfam" id="PF10276">
    <property type="entry name" value="zf-CHCC"/>
    <property type="match status" value="1"/>
</dbReference>
<protein>
    <recommendedName>
        <fullName evidence="1">Zinc finger CHCC-type domain-containing protein</fullName>
    </recommendedName>
</protein>